<keyword evidence="14" id="KW-1185">Reference proteome</keyword>
<keyword evidence="11" id="KW-1133">Transmembrane helix</keyword>
<name>A0A5B9P924_9BACT</name>
<feature type="transmembrane region" description="Helical" evidence="11">
    <location>
        <begin position="565"/>
        <end position="583"/>
    </location>
</feature>
<dbReference type="AlphaFoldDB" id="A0A5B9P924"/>
<sequence>MLNVVCPNCQYGMKLAKPKTGKFTPKCRSCSTKFQLLIKEQPDQSFRYKATELPQPASGSNPASGSKPTSGSKPISKDRVLPNANDQTRMDPESAPAPTAVPATPSREKTKPNVRPAKSNSATDAATNPSATRQGQPKDEQTVAAAGAVAGPGKPTRAGRLGPYRLIKLLGEGGMGSVYLANQTTLDRNVALKVVRSKLARNPKMLARFTREAYAAAQLVHPNVVQIYDMGNDNGNSYFSMELVDGSSLHDLMSEKKNLDPDQATSYILHAARGLQCAHNAGMVHRDIKPANLLVNQDGLVKVADLGLVKVPEREEIDADVNELIAASASQDITRIGSTIGTPYYMAPEQAKSSAVDHRADIYSLGCTFYVLLTGKRPFEGKSLEEVVSKHNSEPLVLPSKVVERVPGELSAIVSQMMAKKPEDRYQSIGELIEDLEAFLGIKSSTAFTPDEADAEAIESACKSFNAPSTAKLRGVLPLALFAGSILLAFLTFFVSWKLATGFLLMPLFAVAAYFVASGLNHESVLFEKSRELFYRSGIFAWIKWTFAALLLVVASFLVGTFPHWLLLGVLGAALGAGFHFLIDVPLRKARREPIAKAEKLVRKMRIKGVEEATVQTFVAKYSANHWEEFFEALFGYAAKRRVRDELSKSETGKKKPKFRAWRDNVYDNLENRLESFANADERKHLQKVEQAGLVADGVSASDAKAQATQMADAIVDHGDSIRVAQLEKRLKEVDPEFARAQQRKKIKAMLAEARSGKYKKEQTTLERIGPVLDRFFGSYARFLIGSCLVVASLMWANNNDLLVSVDQLKELGQQGASVIQETVVTGETGDASVQAAESAKVAGQEMLASASKTTTPFLGLIDSFNPLIAGLILLFSTIVFGWRMSIFVIPAAIIAIFGGAFGIPDLIPFEVPHLNKLTAVIAIGLFLVGIVFGRREA</sequence>
<dbReference type="FunFam" id="1.10.510.10:FF:000021">
    <property type="entry name" value="Serine/threonine protein kinase"/>
    <property type="match status" value="1"/>
</dbReference>
<dbReference type="FunFam" id="3.30.200.20:FF:000035">
    <property type="entry name" value="Serine/threonine protein kinase Stk1"/>
    <property type="match status" value="1"/>
</dbReference>
<dbReference type="GO" id="GO:0106310">
    <property type="term" value="F:protein serine kinase activity"/>
    <property type="evidence" value="ECO:0007669"/>
    <property type="project" value="RHEA"/>
</dbReference>
<comment type="catalytic activity">
    <reaction evidence="7">
        <text>L-threonyl-[protein] + ATP = O-phospho-L-threonyl-[protein] + ADP + H(+)</text>
        <dbReference type="Rhea" id="RHEA:46608"/>
        <dbReference type="Rhea" id="RHEA-COMP:11060"/>
        <dbReference type="Rhea" id="RHEA-COMP:11605"/>
        <dbReference type="ChEBI" id="CHEBI:15378"/>
        <dbReference type="ChEBI" id="CHEBI:30013"/>
        <dbReference type="ChEBI" id="CHEBI:30616"/>
        <dbReference type="ChEBI" id="CHEBI:61977"/>
        <dbReference type="ChEBI" id="CHEBI:456216"/>
        <dbReference type="EC" id="2.7.11.1"/>
    </reaction>
</comment>
<accession>A0A5B9P924</accession>
<dbReference type="GO" id="GO:0004674">
    <property type="term" value="F:protein serine/threonine kinase activity"/>
    <property type="evidence" value="ECO:0007669"/>
    <property type="project" value="UniProtKB-KW"/>
</dbReference>
<dbReference type="Proteomes" id="UP000322214">
    <property type="component" value="Chromosome"/>
</dbReference>
<evidence type="ECO:0000313" key="14">
    <source>
        <dbReference type="Proteomes" id="UP000322214"/>
    </source>
</evidence>
<feature type="transmembrane region" description="Helical" evidence="11">
    <location>
        <begin position="858"/>
        <end position="881"/>
    </location>
</feature>
<feature type="transmembrane region" description="Helical" evidence="11">
    <location>
        <begin position="503"/>
        <end position="521"/>
    </location>
</feature>
<dbReference type="GO" id="GO:0005524">
    <property type="term" value="F:ATP binding"/>
    <property type="evidence" value="ECO:0007669"/>
    <property type="project" value="UniProtKB-UniRule"/>
</dbReference>
<keyword evidence="5 13" id="KW-0418">Kinase</keyword>
<dbReference type="InterPro" id="IPR000719">
    <property type="entry name" value="Prot_kinase_dom"/>
</dbReference>
<feature type="transmembrane region" description="Helical" evidence="11">
    <location>
        <begin position="533"/>
        <end position="559"/>
    </location>
</feature>
<feature type="transmembrane region" description="Helical" evidence="11">
    <location>
        <begin position="888"/>
        <end position="908"/>
    </location>
</feature>
<organism evidence="13 14">
    <name type="scientific">Mariniblastus fucicola</name>
    <dbReference type="NCBI Taxonomy" id="980251"/>
    <lineage>
        <taxon>Bacteria</taxon>
        <taxon>Pseudomonadati</taxon>
        <taxon>Planctomycetota</taxon>
        <taxon>Planctomycetia</taxon>
        <taxon>Pirellulales</taxon>
        <taxon>Pirellulaceae</taxon>
        <taxon>Mariniblastus</taxon>
    </lineage>
</organism>
<feature type="compositionally biased region" description="Polar residues" evidence="10">
    <location>
        <begin position="118"/>
        <end position="135"/>
    </location>
</feature>
<gene>
    <name evidence="13" type="primary">pknB_22</name>
    <name evidence="13" type="ORF">MFFC18_31430</name>
</gene>
<keyword evidence="11" id="KW-0812">Transmembrane</keyword>
<dbReference type="PANTHER" id="PTHR43289">
    <property type="entry name" value="MITOGEN-ACTIVATED PROTEIN KINASE KINASE KINASE 20-RELATED"/>
    <property type="match status" value="1"/>
</dbReference>
<feature type="transmembrane region" description="Helical" evidence="11">
    <location>
        <begin position="780"/>
        <end position="797"/>
    </location>
</feature>
<keyword evidence="6 9" id="KW-0067">ATP-binding</keyword>
<feature type="domain" description="Protein kinase" evidence="12">
    <location>
        <begin position="164"/>
        <end position="440"/>
    </location>
</feature>
<dbReference type="Gene3D" id="3.30.200.20">
    <property type="entry name" value="Phosphorylase Kinase, domain 1"/>
    <property type="match status" value="1"/>
</dbReference>
<dbReference type="InterPro" id="IPR008271">
    <property type="entry name" value="Ser/Thr_kinase_AS"/>
</dbReference>
<dbReference type="PROSITE" id="PS50011">
    <property type="entry name" value="PROTEIN_KINASE_DOM"/>
    <property type="match status" value="1"/>
</dbReference>
<evidence type="ECO:0000256" key="6">
    <source>
        <dbReference type="ARBA" id="ARBA00022840"/>
    </source>
</evidence>
<evidence type="ECO:0000256" key="8">
    <source>
        <dbReference type="ARBA" id="ARBA00048679"/>
    </source>
</evidence>
<dbReference type="Gene3D" id="1.10.510.10">
    <property type="entry name" value="Transferase(Phosphotransferase) domain 1"/>
    <property type="match status" value="1"/>
</dbReference>
<feature type="binding site" evidence="9">
    <location>
        <position position="193"/>
    </location>
    <ligand>
        <name>ATP</name>
        <dbReference type="ChEBI" id="CHEBI:30616"/>
    </ligand>
</feature>
<feature type="compositionally biased region" description="Low complexity" evidence="10">
    <location>
        <begin position="96"/>
        <end position="105"/>
    </location>
</feature>
<dbReference type="PANTHER" id="PTHR43289:SF6">
    <property type="entry name" value="SERINE_THREONINE-PROTEIN KINASE NEKL-3"/>
    <property type="match status" value="1"/>
</dbReference>
<feature type="transmembrane region" description="Helical" evidence="11">
    <location>
        <begin position="476"/>
        <end position="497"/>
    </location>
</feature>
<reference evidence="13 14" key="1">
    <citation type="submission" date="2019-08" db="EMBL/GenBank/DDBJ databases">
        <title>Deep-cultivation of Planctomycetes and their phenomic and genomic characterization uncovers novel biology.</title>
        <authorList>
            <person name="Wiegand S."/>
            <person name="Jogler M."/>
            <person name="Boedeker C."/>
            <person name="Pinto D."/>
            <person name="Vollmers J."/>
            <person name="Rivas-Marin E."/>
            <person name="Kohn T."/>
            <person name="Peeters S.H."/>
            <person name="Heuer A."/>
            <person name="Rast P."/>
            <person name="Oberbeckmann S."/>
            <person name="Bunk B."/>
            <person name="Jeske O."/>
            <person name="Meyerdierks A."/>
            <person name="Storesund J.E."/>
            <person name="Kallscheuer N."/>
            <person name="Luecker S."/>
            <person name="Lage O.M."/>
            <person name="Pohl T."/>
            <person name="Merkel B.J."/>
            <person name="Hornburger P."/>
            <person name="Mueller R.-W."/>
            <person name="Bruemmer F."/>
            <person name="Labrenz M."/>
            <person name="Spormann A.M."/>
            <person name="Op den Camp H."/>
            <person name="Overmann J."/>
            <person name="Amann R."/>
            <person name="Jetten M.S.M."/>
            <person name="Mascher T."/>
            <person name="Medema M.H."/>
            <person name="Devos D.P."/>
            <person name="Kaster A.-K."/>
            <person name="Ovreas L."/>
            <person name="Rohde M."/>
            <person name="Galperin M.Y."/>
            <person name="Jogler C."/>
        </authorList>
    </citation>
    <scope>NUCLEOTIDE SEQUENCE [LARGE SCALE GENOMIC DNA]</scope>
    <source>
        <strain evidence="13 14">FC18</strain>
    </source>
</reference>
<evidence type="ECO:0000256" key="10">
    <source>
        <dbReference type="SAM" id="MobiDB-lite"/>
    </source>
</evidence>
<dbReference type="InterPro" id="IPR011009">
    <property type="entry name" value="Kinase-like_dom_sf"/>
</dbReference>
<evidence type="ECO:0000313" key="13">
    <source>
        <dbReference type="EMBL" id="QEG23247.1"/>
    </source>
</evidence>
<evidence type="ECO:0000256" key="3">
    <source>
        <dbReference type="ARBA" id="ARBA00022679"/>
    </source>
</evidence>
<dbReference type="KEGG" id="mff:MFFC18_31430"/>
<dbReference type="STRING" id="980251.GCA_001642875_00539"/>
<feature type="compositionally biased region" description="Polar residues" evidence="10">
    <location>
        <begin position="57"/>
        <end position="73"/>
    </location>
</feature>
<evidence type="ECO:0000256" key="7">
    <source>
        <dbReference type="ARBA" id="ARBA00047899"/>
    </source>
</evidence>
<feature type="region of interest" description="Disordered" evidence="10">
    <location>
        <begin position="45"/>
        <end position="159"/>
    </location>
</feature>
<dbReference type="SMART" id="SM00220">
    <property type="entry name" value="S_TKc"/>
    <property type="match status" value="1"/>
</dbReference>
<dbReference type="EC" id="2.7.11.1" evidence="1"/>
<dbReference type="CDD" id="cd14014">
    <property type="entry name" value="STKc_PknB_like"/>
    <property type="match status" value="1"/>
</dbReference>
<keyword evidence="4 9" id="KW-0547">Nucleotide-binding</keyword>
<dbReference type="PROSITE" id="PS00108">
    <property type="entry name" value="PROTEIN_KINASE_ST"/>
    <property type="match status" value="1"/>
</dbReference>
<dbReference type="Pfam" id="PF00069">
    <property type="entry name" value="Pkinase"/>
    <property type="match status" value="1"/>
</dbReference>
<proteinExistence type="predicted"/>
<keyword evidence="2" id="KW-0723">Serine/threonine-protein kinase</keyword>
<dbReference type="EMBL" id="CP042912">
    <property type="protein sequence ID" value="QEG23247.1"/>
    <property type="molecule type" value="Genomic_DNA"/>
</dbReference>
<evidence type="ECO:0000256" key="11">
    <source>
        <dbReference type="SAM" id="Phobius"/>
    </source>
</evidence>
<feature type="transmembrane region" description="Helical" evidence="11">
    <location>
        <begin position="914"/>
        <end position="934"/>
    </location>
</feature>
<evidence type="ECO:0000256" key="5">
    <source>
        <dbReference type="ARBA" id="ARBA00022777"/>
    </source>
</evidence>
<keyword evidence="3 13" id="KW-0808">Transferase</keyword>
<evidence type="ECO:0000259" key="12">
    <source>
        <dbReference type="PROSITE" id="PS50011"/>
    </source>
</evidence>
<comment type="catalytic activity">
    <reaction evidence="8">
        <text>L-seryl-[protein] + ATP = O-phospho-L-seryl-[protein] + ADP + H(+)</text>
        <dbReference type="Rhea" id="RHEA:17989"/>
        <dbReference type="Rhea" id="RHEA-COMP:9863"/>
        <dbReference type="Rhea" id="RHEA-COMP:11604"/>
        <dbReference type="ChEBI" id="CHEBI:15378"/>
        <dbReference type="ChEBI" id="CHEBI:29999"/>
        <dbReference type="ChEBI" id="CHEBI:30616"/>
        <dbReference type="ChEBI" id="CHEBI:83421"/>
        <dbReference type="ChEBI" id="CHEBI:456216"/>
        <dbReference type="EC" id="2.7.11.1"/>
    </reaction>
</comment>
<dbReference type="SUPFAM" id="SSF56112">
    <property type="entry name" value="Protein kinase-like (PK-like)"/>
    <property type="match status" value="1"/>
</dbReference>
<dbReference type="PROSITE" id="PS00107">
    <property type="entry name" value="PROTEIN_KINASE_ATP"/>
    <property type="match status" value="1"/>
</dbReference>
<evidence type="ECO:0000256" key="4">
    <source>
        <dbReference type="ARBA" id="ARBA00022741"/>
    </source>
</evidence>
<evidence type="ECO:0000256" key="1">
    <source>
        <dbReference type="ARBA" id="ARBA00012513"/>
    </source>
</evidence>
<protein>
    <recommendedName>
        <fullName evidence="1">non-specific serine/threonine protein kinase</fullName>
        <ecNumber evidence="1">2.7.11.1</ecNumber>
    </recommendedName>
</protein>
<evidence type="ECO:0000256" key="9">
    <source>
        <dbReference type="PROSITE-ProRule" id="PRU10141"/>
    </source>
</evidence>
<keyword evidence="11" id="KW-0472">Membrane</keyword>
<dbReference type="InterPro" id="IPR017441">
    <property type="entry name" value="Protein_kinase_ATP_BS"/>
</dbReference>
<evidence type="ECO:0000256" key="2">
    <source>
        <dbReference type="ARBA" id="ARBA00022527"/>
    </source>
</evidence>